<comment type="caution">
    <text evidence="5">The sequence shown here is derived from an EMBL/GenBank/DDBJ whole genome shotgun (WGS) entry which is preliminary data.</text>
</comment>
<gene>
    <name evidence="5" type="primary">mrpl22</name>
    <name evidence="5" type="ORF">K7432_001691</name>
</gene>
<evidence type="ECO:0000313" key="5">
    <source>
        <dbReference type="EMBL" id="KAK9768006.1"/>
    </source>
</evidence>
<accession>A0ABR2X2P0</accession>
<name>A0ABR2X2P0_9FUNG</name>
<dbReference type="GO" id="GO:0005840">
    <property type="term" value="C:ribosome"/>
    <property type="evidence" value="ECO:0007669"/>
    <property type="project" value="UniProtKB-KW"/>
</dbReference>
<evidence type="ECO:0000256" key="3">
    <source>
        <dbReference type="ARBA" id="ARBA00023274"/>
    </source>
</evidence>
<organism evidence="5 6">
    <name type="scientific">Basidiobolus ranarum</name>
    <dbReference type="NCBI Taxonomy" id="34480"/>
    <lineage>
        <taxon>Eukaryota</taxon>
        <taxon>Fungi</taxon>
        <taxon>Fungi incertae sedis</taxon>
        <taxon>Zoopagomycota</taxon>
        <taxon>Entomophthoromycotina</taxon>
        <taxon>Basidiobolomycetes</taxon>
        <taxon>Basidiobolales</taxon>
        <taxon>Basidiobolaceae</taxon>
        <taxon>Basidiobolus</taxon>
    </lineage>
</organism>
<dbReference type="EMBL" id="JASJQH010000040">
    <property type="protein sequence ID" value="KAK9768006.1"/>
    <property type="molecule type" value="Genomic_DNA"/>
</dbReference>
<dbReference type="Gene3D" id="3.90.470.10">
    <property type="entry name" value="Ribosomal protein L22/L17"/>
    <property type="match status" value="1"/>
</dbReference>
<dbReference type="Pfam" id="PF00237">
    <property type="entry name" value="Ribosomal_L22"/>
    <property type="match status" value="1"/>
</dbReference>
<dbReference type="PANTHER" id="PTHR13501:SF8">
    <property type="entry name" value="LARGE RIBOSOMAL SUBUNIT PROTEIN UL22M"/>
    <property type="match status" value="1"/>
</dbReference>
<reference evidence="5 6" key="1">
    <citation type="submission" date="2023-04" db="EMBL/GenBank/DDBJ databases">
        <title>Genome of Basidiobolus ranarum AG-B5.</title>
        <authorList>
            <person name="Stajich J.E."/>
            <person name="Carter-House D."/>
            <person name="Gryganskyi A."/>
        </authorList>
    </citation>
    <scope>NUCLEOTIDE SEQUENCE [LARGE SCALE GENOMIC DNA]</scope>
    <source>
        <strain evidence="5 6">AG-B5</strain>
    </source>
</reference>
<evidence type="ECO:0000256" key="1">
    <source>
        <dbReference type="ARBA" id="ARBA00009451"/>
    </source>
</evidence>
<dbReference type="CDD" id="cd00336">
    <property type="entry name" value="Ribosomal_L22"/>
    <property type="match status" value="1"/>
</dbReference>
<keyword evidence="2 4" id="KW-0689">Ribosomal protein</keyword>
<comment type="similarity">
    <text evidence="1 4">Belongs to the universal ribosomal protein uL22 family.</text>
</comment>
<evidence type="ECO:0000313" key="6">
    <source>
        <dbReference type="Proteomes" id="UP001479436"/>
    </source>
</evidence>
<evidence type="ECO:0000256" key="4">
    <source>
        <dbReference type="RuleBase" id="RU004005"/>
    </source>
</evidence>
<sequence length="236" mass="26996">MLSSRCQVGALASAFNLCRINNTRSVSVGIRHFHAASPKLDLSRPEISASPLFNQIAEKVETAVEKKGKKVILEGEKAQNEIVGKEYRFSTANFKGSPKKLRFISKQIAGLPLEKAIVQMEFSPKRSSNKILHNLTFLRKNAELQKGMDPKKMYVAQAWVGKGQYLKRVQPHSRGRHGVKHHPSAHMKFIIKEIEEQPDLGRARRRKIHRFTETKKVWNSLGNNKPVYNPKPYYNW</sequence>
<dbReference type="InterPro" id="IPR047867">
    <property type="entry name" value="Ribosomal_uL22_bac/org-type"/>
</dbReference>
<dbReference type="SUPFAM" id="SSF54843">
    <property type="entry name" value="Ribosomal protein L22"/>
    <property type="match status" value="1"/>
</dbReference>
<dbReference type="InterPro" id="IPR001063">
    <property type="entry name" value="Ribosomal_uL22"/>
</dbReference>
<evidence type="ECO:0000256" key="2">
    <source>
        <dbReference type="ARBA" id="ARBA00022980"/>
    </source>
</evidence>
<dbReference type="InterPro" id="IPR036394">
    <property type="entry name" value="Ribosomal_uL22_sf"/>
</dbReference>
<dbReference type="Proteomes" id="UP001479436">
    <property type="component" value="Unassembled WGS sequence"/>
</dbReference>
<proteinExistence type="inferred from homology"/>
<dbReference type="PANTHER" id="PTHR13501">
    <property type="entry name" value="CHLOROPLAST 50S RIBOSOMAL PROTEIN L22-RELATED"/>
    <property type="match status" value="1"/>
</dbReference>
<keyword evidence="6" id="KW-1185">Reference proteome</keyword>
<keyword evidence="3 4" id="KW-0687">Ribonucleoprotein</keyword>
<protein>
    <submittedName>
        <fullName evidence="5">39S ribosomal protein L22, mitochondrial</fullName>
    </submittedName>
</protein>